<dbReference type="AlphaFoldDB" id="A0ABD6E6D0"/>
<evidence type="ECO:0000313" key="3">
    <source>
        <dbReference type="Proteomes" id="UP001608902"/>
    </source>
</evidence>
<keyword evidence="3" id="KW-1185">Reference proteome</keyword>
<dbReference type="Proteomes" id="UP001608902">
    <property type="component" value="Unassembled WGS sequence"/>
</dbReference>
<dbReference type="EMBL" id="JBGFUD010000778">
    <property type="protein sequence ID" value="MFH4975220.1"/>
    <property type="molecule type" value="Genomic_DNA"/>
</dbReference>
<comment type="caution">
    <text evidence="2">The sequence shown here is derived from an EMBL/GenBank/DDBJ whole genome shotgun (WGS) entry which is preliminary data.</text>
</comment>
<accession>A0ABD6E6D0</accession>
<sequence length="73" mass="8657">MWGTWRRTQPGGNEQYQMIGGPQRTSLTRTAANRFRFSLTHIGFLWRIVIYLSLSVDRLVSRQAECKQCDFYR</sequence>
<protein>
    <submittedName>
        <fullName evidence="2">Uncharacterized protein</fullName>
    </submittedName>
</protein>
<evidence type="ECO:0000256" key="1">
    <source>
        <dbReference type="SAM" id="MobiDB-lite"/>
    </source>
</evidence>
<reference evidence="2 3" key="1">
    <citation type="submission" date="2024-08" db="EMBL/GenBank/DDBJ databases">
        <title>Gnathostoma spinigerum genome.</title>
        <authorList>
            <person name="Gonzalez-Bertolin B."/>
            <person name="Monzon S."/>
            <person name="Zaballos A."/>
            <person name="Jimenez P."/>
            <person name="Dekumyoy P."/>
            <person name="Varona S."/>
            <person name="Cuesta I."/>
            <person name="Sumanam S."/>
            <person name="Adisakwattana P."/>
            <person name="Gasser R.B."/>
            <person name="Hernandez-Gonzalez A."/>
            <person name="Young N.D."/>
            <person name="Perteguer M.J."/>
        </authorList>
    </citation>
    <scope>NUCLEOTIDE SEQUENCE [LARGE SCALE GENOMIC DNA]</scope>
    <source>
        <strain evidence="2">AL3</strain>
        <tissue evidence="2">Liver</tissue>
    </source>
</reference>
<evidence type="ECO:0000313" key="2">
    <source>
        <dbReference type="EMBL" id="MFH4975220.1"/>
    </source>
</evidence>
<feature type="compositionally biased region" description="Polar residues" evidence="1">
    <location>
        <begin position="1"/>
        <end position="16"/>
    </location>
</feature>
<name>A0ABD6E6D0_9BILA</name>
<organism evidence="2 3">
    <name type="scientific">Gnathostoma spinigerum</name>
    <dbReference type="NCBI Taxonomy" id="75299"/>
    <lineage>
        <taxon>Eukaryota</taxon>
        <taxon>Metazoa</taxon>
        <taxon>Ecdysozoa</taxon>
        <taxon>Nematoda</taxon>
        <taxon>Chromadorea</taxon>
        <taxon>Rhabditida</taxon>
        <taxon>Spirurina</taxon>
        <taxon>Gnathostomatomorpha</taxon>
        <taxon>Gnathostomatoidea</taxon>
        <taxon>Gnathostomatidae</taxon>
        <taxon>Gnathostoma</taxon>
    </lineage>
</organism>
<feature type="region of interest" description="Disordered" evidence="1">
    <location>
        <begin position="1"/>
        <end position="20"/>
    </location>
</feature>
<proteinExistence type="predicted"/>
<gene>
    <name evidence="2" type="ORF">AB6A40_001929</name>
</gene>